<dbReference type="EMBL" id="LHQQ01000315">
    <property type="protein sequence ID" value="KOS37501.1"/>
    <property type="molecule type" value="Genomic_DNA"/>
</dbReference>
<organism evidence="1 2">
    <name type="scientific">Penicillium nordicum</name>
    <dbReference type="NCBI Taxonomy" id="229535"/>
    <lineage>
        <taxon>Eukaryota</taxon>
        <taxon>Fungi</taxon>
        <taxon>Dikarya</taxon>
        <taxon>Ascomycota</taxon>
        <taxon>Pezizomycotina</taxon>
        <taxon>Eurotiomycetes</taxon>
        <taxon>Eurotiomycetidae</taxon>
        <taxon>Eurotiales</taxon>
        <taxon>Aspergillaceae</taxon>
        <taxon>Penicillium</taxon>
    </lineage>
</organism>
<gene>
    <name evidence="1" type="ORF">ACN38_g11706</name>
</gene>
<comment type="caution">
    <text evidence="1">The sequence shown here is derived from an EMBL/GenBank/DDBJ whole genome shotgun (WGS) entry which is preliminary data.</text>
</comment>
<keyword evidence="2" id="KW-1185">Reference proteome</keyword>
<dbReference type="AlphaFoldDB" id="A0A0M8NZG3"/>
<accession>A0A0M8NZG3</accession>
<protein>
    <submittedName>
        <fullName evidence="1">Uncharacterized protein</fullName>
    </submittedName>
</protein>
<evidence type="ECO:0000313" key="1">
    <source>
        <dbReference type="EMBL" id="KOS37501.1"/>
    </source>
</evidence>
<proteinExistence type="predicted"/>
<evidence type="ECO:0000313" key="2">
    <source>
        <dbReference type="Proteomes" id="UP000037696"/>
    </source>
</evidence>
<sequence>MRWLFGVKPLQQRVSHSAGEVDKRDASGTCRDSIPLHHLDDTRQVGLKHPYPIYTGILGRARWLSLSALVLCRSLLTELVRYNSARKWVLY</sequence>
<dbReference type="Proteomes" id="UP000037696">
    <property type="component" value="Unassembled WGS sequence"/>
</dbReference>
<reference evidence="1 2" key="1">
    <citation type="submission" date="2015-08" db="EMBL/GenBank/DDBJ databases">
        <title>Genome sequencing of Penicillium nordicum.</title>
        <authorList>
            <person name="Nguyen H.D."/>
            <person name="Seifert K.A."/>
        </authorList>
    </citation>
    <scope>NUCLEOTIDE SEQUENCE [LARGE SCALE GENOMIC DNA]</scope>
    <source>
        <strain evidence="1 2">DAOMC 185683</strain>
    </source>
</reference>
<name>A0A0M8NZG3_9EURO</name>